<dbReference type="EMBL" id="FJOG01000021">
    <property type="protein sequence ID" value="CZR62700.1"/>
    <property type="molecule type" value="Genomic_DNA"/>
</dbReference>
<evidence type="ECO:0000313" key="3">
    <source>
        <dbReference type="Proteomes" id="UP000184330"/>
    </source>
</evidence>
<evidence type="ECO:0000313" key="2">
    <source>
        <dbReference type="EMBL" id="CZR62700.1"/>
    </source>
</evidence>
<accession>A0A1L7XCC6</accession>
<keyword evidence="1" id="KW-0732">Signal</keyword>
<gene>
    <name evidence="2" type="ORF">PAC_12597</name>
</gene>
<feature type="signal peptide" evidence="1">
    <location>
        <begin position="1"/>
        <end position="19"/>
    </location>
</feature>
<feature type="chain" id="PRO_5012250763" evidence="1">
    <location>
        <begin position="20"/>
        <end position="575"/>
    </location>
</feature>
<organism evidence="2 3">
    <name type="scientific">Phialocephala subalpina</name>
    <dbReference type="NCBI Taxonomy" id="576137"/>
    <lineage>
        <taxon>Eukaryota</taxon>
        <taxon>Fungi</taxon>
        <taxon>Dikarya</taxon>
        <taxon>Ascomycota</taxon>
        <taxon>Pezizomycotina</taxon>
        <taxon>Leotiomycetes</taxon>
        <taxon>Helotiales</taxon>
        <taxon>Mollisiaceae</taxon>
        <taxon>Phialocephala</taxon>
        <taxon>Phialocephala fortinii species complex</taxon>
    </lineage>
</organism>
<dbReference type="OrthoDB" id="2129641at2759"/>
<dbReference type="AlphaFoldDB" id="A0A1L7XCC6"/>
<keyword evidence="3" id="KW-1185">Reference proteome</keyword>
<dbReference type="Proteomes" id="UP000184330">
    <property type="component" value="Unassembled WGS sequence"/>
</dbReference>
<sequence>MKFLAPLLLLLVFAYATQDAPPYGPSQFSNIGTINDLTVTNPSDLFSGGTITIDGVSMVIPNNSYVTLPSISVMWPELFVGGAPQLPQFGAPGVSWEATVYGNRIGDAYVVALIYITQSSVRIIQGFINAIDLGTGEFWVAGTSATPGSGIRARLNDPVGRYGLEYLDHPLWTVDAESPSVTAATGFPLCIPRYSNGTDDPLCPLKNRVINGGVPTFIQFKTAATRSTTDPDPNVMAPLMVGDYVTINGVEVGDGLLAVYSLVANLGLYTAPRETPAYIRVEDARIGVPAPANAELGETRAVAFTTDPSTPMQFYAIDVDPCTGIETERDLQLAQPFSQNAGDIWGKALFRLGKVNTRPMTKNVGFRLLTGTSTTANGLKAGIYIQPVFLFIFPELLVFGDEMFPFEFGDFPFLAQGSGPFIEALPGPTIEATMPLVGQLSPWPGATAPGTTTCAVVTPSATIPTDSTTLMTVTSTSSTAATTTAVTQRDTVTILSVTEDKGQGTIRYTITAISSHNTDPLPTLTATGTGVNPLGQSEMTSLGGGNYILDVAVKHGLETITVTSSHGGQMTLTVL</sequence>
<protein>
    <submittedName>
        <fullName evidence="2">Uncharacterized protein</fullName>
    </submittedName>
</protein>
<name>A0A1L7XCC6_9HELO</name>
<proteinExistence type="predicted"/>
<evidence type="ECO:0000256" key="1">
    <source>
        <dbReference type="SAM" id="SignalP"/>
    </source>
</evidence>
<reference evidence="2 3" key="1">
    <citation type="submission" date="2016-03" db="EMBL/GenBank/DDBJ databases">
        <authorList>
            <person name="Ploux O."/>
        </authorList>
    </citation>
    <scope>NUCLEOTIDE SEQUENCE [LARGE SCALE GENOMIC DNA]</scope>
    <source>
        <strain evidence="2 3">UAMH 11012</strain>
    </source>
</reference>